<evidence type="ECO:0000313" key="13">
    <source>
        <dbReference type="EMBL" id="TCJ87714.1"/>
    </source>
</evidence>
<dbReference type="InterPro" id="IPR017900">
    <property type="entry name" value="4Fe4S_Fe_S_CS"/>
</dbReference>
<evidence type="ECO:0000256" key="11">
    <source>
        <dbReference type="RuleBase" id="RU364098"/>
    </source>
</evidence>
<dbReference type="EMBL" id="SMFQ01000003">
    <property type="protein sequence ID" value="TCJ87714.1"/>
    <property type="molecule type" value="Genomic_DNA"/>
</dbReference>
<keyword evidence="6 11" id="KW-0677">Repeat</keyword>
<dbReference type="Pfam" id="PF00037">
    <property type="entry name" value="Fer4"/>
    <property type="match status" value="1"/>
</dbReference>
<keyword evidence="3 11" id="KW-0813">Transport</keyword>
<dbReference type="InterPro" id="IPR017896">
    <property type="entry name" value="4Fe4S_Fe-S-bd"/>
</dbReference>
<evidence type="ECO:0000256" key="7">
    <source>
        <dbReference type="ARBA" id="ARBA00022982"/>
    </source>
</evidence>
<keyword evidence="7 11" id="KW-0249">Electron transport</keyword>
<dbReference type="GO" id="GO:0051539">
    <property type="term" value="F:4 iron, 4 sulfur cluster binding"/>
    <property type="evidence" value="ECO:0007669"/>
    <property type="project" value="UniProtKB-KW"/>
</dbReference>
<keyword evidence="5 11" id="KW-0479">Metal-binding</keyword>
<reference evidence="13 14" key="1">
    <citation type="submission" date="2019-03" db="EMBL/GenBank/DDBJ databases">
        <title>Genomic Encyclopedia of Type Strains, Phase IV (KMG-IV): sequencing the most valuable type-strain genomes for metagenomic binning, comparative biology and taxonomic classification.</title>
        <authorList>
            <person name="Goeker M."/>
        </authorList>
    </citation>
    <scope>NUCLEOTIDE SEQUENCE [LARGE SCALE GENOMIC DNA]</scope>
    <source>
        <strain evidence="13 14">DSM 24830</strain>
    </source>
</reference>
<dbReference type="PRINTS" id="PR00354">
    <property type="entry name" value="7FE8SFRDOXIN"/>
</dbReference>
<dbReference type="GO" id="GO:0009055">
    <property type="term" value="F:electron transfer activity"/>
    <property type="evidence" value="ECO:0007669"/>
    <property type="project" value="InterPro"/>
</dbReference>
<evidence type="ECO:0000256" key="3">
    <source>
        <dbReference type="ARBA" id="ARBA00022448"/>
    </source>
</evidence>
<dbReference type="AlphaFoldDB" id="A0A4R1F538"/>
<evidence type="ECO:0000256" key="4">
    <source>
        <dbReference type="ARBA" id="ARBA00022485"/>
    </source>
</evidence>
<comment type="caution">
    <text evidence="13">The sequence shown here is derived from an EMBL/GenBank/DDBJ whole genome shotgun (WGS) entry which is preliminary data.</text>
</comment>
<comment type="cofactor">
    <cofactor evidence="1 11">
        <name>[3Fe-4S] cluster</name>
        <dbReference type="ChEBI" id="CHEBI:21137"/>
    </cofactor>
</comment>
<gene>
    <name evidence="13" type="ORF">EV695_2227</name>
</gene>
<dbReference type="PROSITE" id="PS51379">
    <property type="entry name" value="4FE4S_FER_2"/>
    <property type="match status" value="2"/>
</dbReference>
<dbReference type="PROSITE" id="PS00198">
    <property type="entry name" value="4FE4S_FER_1"/>
    <property type="match status" value="1"/>
</dbReference>
<evidence type="ECO:0000259" key="12">
    <source>
        <dbReference type="PROSITE" id="PS51379"/>
    </source>
</evidence>
<dbReference type="PANTHER" id="PTHR42859:SF2">
    <property type="entry name" value="FERREDOXIN"/>
    <property type="match status" value="1"/>
</dbReference>
<sequence length="115" mass="13050">MTFVVTEDCIKCKYTDCVDVCPVECFHEGPEMLVIDPEECIDCALCVPECPIDAIFDEVDLPDDQLKFIKINADLSAEWPVIEGMIPAPEDAEEWEGVPDKIQYLAEFLEDMEED</sequence>
<dbReference type="Pfam" id="PF11953">
    <property type="entry name" value="DUF3470"/>
    <property type="match status" value="1"/>
</dbReference>
<keyword evidence="14" id="KW-1185">Reference proteome</keyword>
<dbReference type="PANTHER" id="PTHR42859">
    <property type="entry name" value="OXIDOREDUCTASE"/>
    <property type="match status" value="1"/>
</dbReference>
<feature type="domain" description="4Fe-4S ferredoxin-type" evidence="12">
    <location>
        <begin position="31"/>
        <end position="60"/>
    </location>
</feature>
<dbReference type="OrthoDB" id="9803397at2"/>
<evidence type="ECO:0000256" key="10">
    <source>
        <dbReference type="ARBA" id="ARBA00023291"/>
    </source>
</evidence>
<proteinExistence type="predicted"/>
<dbReference type="InterPro" id="IPR054829">
    <property type="entry name" value="FdxA"/>
</dbReference>
<evidence type="ECO:0000256" key="9">
    <source>
        <dbReference type="ARBA" id="ARBA00023014"/>
    </source>
</evidence>
<evidence type="ECO:0000313" key="14">
    <source>
        <dbReference type="Proteomes" id="UP000294887"/>
    </source>
</evidence>
<dbReference type="Proteomes" id="UP000294887">
    <property type="component" value="Unassembled WGS sequence"/>
</dbReference>
<comment type="cofactor">
    <cofactor evidence="2 11">
        <name>[4Fe-4S] cluster</name>
        <dbReference type="ChEBI" id="CHEBI:49883"/>
    </cofactor>
</comment>
<dbReference type="SUPFAM" id="SSF54862">
    <property type="entry name" value="4Fe-4S ferredoxins"/>
    <property type="match status" value="1"/>
</dbReference>
<dbReference type="InterPro" id="IPR000813">
    <property type="entry name" value="7Fe_ferredoxin"/>
</dbReference>
<dbReference type="InterPro" id="IPR050294">
    <property type="entry name" value="RnfB_subfamily"/>
</dbReference>
<dbReference type="GO" id="GO:0051538">
    <property type="term" value="F:3 iron, 4 sulfur cluster binding"/>
    <property type="evidence" value="ECO:0007669"/>
    <property type="project" value="UniProtKB-KW"/>
</dbReference>
<protein>
    <recommendedName>
        <fullName evidence="11">Ferredoxin</fullName>
    </recommendedName>
</protein>
<name>A0A4R1F538_9GAMM</name>
<evidence type="ECO:0000256" key="2">
    <source>
        <dbReference type="ARBA" id="ARBA00001966"/>
    </source>
</evidence>
<evidence type="ECO:0000256" key="5">
    <source>
        <dbReference type="ARBA" id="ARBA00022723"/>
    </source>
</evidence>
<accession>A0A4R1F538</accession>
<keyword evidence="8 11" id="KW-0408">Iron</keyword>
<dbReference type="GO" id="GO:0046872">
    <property type="term" value="F:metal ion binding"/>
    <property type="evidence" value="ECO:0007669"/>
    <property type="project" value="UniProtKB-KW"/>
</dbReference>
<comment type="function">
    <text evidence="11">Ferredoxins are iron-sulfur proteins that transfer electrons in a wide variety of metabolic reactions.</text>
</comment>
<keyword evidence="9 11" id="KW-0411">Iron-sulfur</keyword>
<keyword evidence="10 11" id="KW-0003">3Fe-4S</keyword>
<evidence type="ECO:0000256" key="1">
    <source>
        <dbReference type="ARBA" id="ARBA00001927"/>
    </source>
</evidence>
<dbReference type="InterPro" id="IPR022569">
    <property type="entry name" value="Fd_C"/>
</dbReference>
<evidence type="ECO:0000256" key="8">
    <source>
        <dbReference type="ARBA" id="ARBA00023004"/>
    </source>
</evidence>
<dbReference type="RefSeq" id="WP_131905967.1">
    <property type="nucleotide sequence ID" value="NZ_BAAAFU010000004.1"/>
</dbReference>
<dbReference type="NCBIfam" id="NF045490">
    <property type="entry name" value="FdxA_Protbact"/>
    <property type="match status" value="1"/>
</dbReference>
<organism evidence="13 14">
    <name type="scientific">Cocleimonas flava</name>
    <dbReference type="NCBI Taxonomy" id="634765"/>
    <lineage>
        <taxon>Bacteria</taxon>
        <taxon>Pseudomonadati</taxon>
        <taxon>Pseudomonadota</taxon>
        <taxon>Gammaproteobacteria</taxon>
        <taxon>Thiotrichales</taxon>
        <taxon>Thiotrichaceae</taxon>
        <taxon>Cocleimonas</taxon>
    </lineage>
</organism>
<feature type="domain" description="4Fe-4S ferredoxin-type" evidence="12">
    <location>
        <begin position="1"/>
        <end position="30"/>
    </location>
</feature>
<evidence type="ECO:0000256" key="6">
    <source>
        <dbReference type="ARBA" id="ARBA00022737"/>
    </source>
</evidence>
<dbReference type="Gene3D" id="3.30.70.20">
    <property type="match status" value="1"/>
</dbReference>
<keyword evidence="4 11" id="KW-0004">4Fe-4S</keyword>